<protein>
    <submittedName>
        <fullName evidence="1">Sugar transport protein</fullName>
    </submittedName>
</protein>
<dbReference type="EMBL" id="CM051399">
    <property type="protein sequence ID" value="KAJ4716628.1"/>
    <property type="molecule type" value="Genomic_DNA"/>
</dbReference>
<organism evidence="1 2">
    <name type="scientific">Melia azedarach</name>
    <name type="common">Chinaberry tree</name>
    <dbReference type="NCBI Taxonomy" id="155640"/>
    <lineage>
        <taxon>Eukaryota</taxon>
        <taxon>Viridiplantae</taxon>
        <taxon>Streptophyta</taxon>
        <taxon>Embryophyta</taxon>
        <taxon>Tracheophyta</taxon>
        <taxon>Spermatophyta</taxon>
        <taxon>Magnoliopsida</taxon>
        <taxon>eudicotyledons</taxon>
        <taxon>Gunneridae</taxon>
        <taxon>Pentapetalae</taxon>
        <taxon>rosids</taxon>
        <taxon>malvids</taxon>
        <taxon>Sapindales</taxon>
        <taxon>Meliaceae</taxon>
        <taxon>Melia</taxon>
    </lineage>
</organism>
<comment type="caution">
    <text evidence="1">The sequence shown here is derived from an EMBL/GenBank/DDBJ whole genome shotgun (WGS) entry which is preliminary data.</text>
</comment>
<keyword evidence="1" id="KW-0813">Transport</keyword>
<evidence type="ECO:0000313" key="1">
    <source>
        <dbReference type="EMBL" id="KAJ4716628.1"/>
    </source>
</evidence>
<sequence>MRTKSMGAKQKQVIVVYDEEIGSNADGKLTAPVLIICIVVASAGVMFGYESGIYGGVMKTEAFLKQFFPSVLRRATNEKQDQFCVYDSKLLVGYISSLYVAGIFSALLAGRLTTSAGRKGALIIGGMVYFIGVSLHALAVNLPMLMLGRSLIGFGLGFTNQAAPIYLVEIAPTKLRGAIGTGFPLFFEIGVFIAKWIVSDLDQYKSTHENFWRFAACLSGLPAIVMTIIAFFIPDTPSSLIQRGKIQEALRSLNQVRSIDVDTENELQYLINYHEAMKDASEKPYQMLFEMRYRPQLLLIIGLPFFRQFTGIHLISNFWPILYRSLAFNAKQTADTIFAKGIICFFSVILAAYLIDRIGRKCLLLEGGIQMFICHVALAIIMATDIGTSGNLLFSERSAFIGLILVMSANAAFSWSWGTLNWILPSEMLSMEVRPAGQGLFLAFNLLCQFFIVQSVYPMLCIFKYWAFLFYAGWMVIMTIFVILFVPETKNIPLESMDVIWRSHWYWSRFVHGTNSLLKPEINQ</sequence>
<keyword evidence="1" id="KW-0762">Sugar transport</keyword>
<keyword evidence="2" id="KW-1185">Reference proteome</keyword>
<reference evidence="1 2" key="1">
    <citation type="journal article" date="2023" name="Science">
        <title>Complex scaffold remodeling in plant triterpene biosynthesis.</title>
        <authorList>
            <person name="De La Pena R."/>
            <person name="Hodgson H."/>
            <person name="Liu J.C."/>
            <person name="Stephenson M.J."/>
            <person name="Martin A.C."/>
            <person name="Owen C."/>
            <person name="Harkess A."/>
            <person name="Leebens-Mack J."/>
            <person name="Jimenez L.E."/>
            <person name="Osbourn A."/>
            <person name="Sattely E.S."/>
        </authorList>
    </citation>
    <scope>NUCLEOTIDE SEQUENCE [LARGE SCALE GENOMIC DNA]</scope>
    <source>
        <strain evidence="2">cv. JPN11</strain>
        <tissue evidence="1">Leaf</tissue>
    </source>
</reference>
<proteinExistence type="predicted"/>
<gene>
    <name evidence="1" type="ORF">OWV82_011614</name>
</gene>
<evidence type="ECO:0000313" key="2">
    <source>
        <dbReference type="Proteomes" id="UP001164539"/>
    </source>
</evidence>
<name>A0ACC1XZ55_MELAZ</name>
<accession>A0ACC1XZ55</accession>
<dbReference type="Proteomes" id="UP001164539">
    <property type="component" value="Chromosome 6"/>
</dbReference>